<evidence type="ECO:0000313" key="3">
    <source>
        <dbReference type="Proteomes" id="UP001497516"/>
    </source>
</evidence>
<organism evidence="2 3">
    <name type="scientific">Linum trigynum</name>
    <dbReference type="NCBI Taxonomy" id="586398"/>
    <lineage>
        <taxon>Eukaryota</taxon>
        <taxon>Viridiplantae</taxon>
        <taxon>Streptophyta</taxon>
        <taxon>Embryophyta</taxon>
        <taxon>Tracheophyta</taxon>
        <taxon>Spermatophyta</taxon>
        <taxon>Magnoliopsida</taxon>
        <taxon>eudicotyledons</taxon>
        <taxon>Gunneridae</taxon>
        <taxon>Pentapetalae</taxon>
        <taxon>rosids</taxon>
        <taxon>fabids</taxon>
        <taxon>Malpighiales</taxon>
        <taxon>Linaceae</taxon>
        <taxon>Linum</taxon>
    </lineage>
</organism>
<evidence type="ECO:0000256" key="1">
    <source>
        <dbReference type="SAM" id="MobiDB-lite"/>
    </source>
</evidence>
<proteinExistence type="predicted"/>
<dbReference type="Proteomes" id="UP001497516">
    <property type="component" value="Chromosome 2"/>
</dbReference>
<gene>
    <name evidence="2" type="ORF">LTRI10_LOCUS11987</name>
</gene>
<protein>
    <submittedName>
        <fullName evidence="2">Uncharacterized protein</fullName>
    </submittedName>
</protein>
<dbReference type="EMBL" id="OZ034815">
    <property type="protein sequence ID" value="CAL1369309.1"/>
    <property type="molecule type" value="Genomic_DNA"/>
</dbReference>
<name>A0AAV2D7L9_9ROSI</name>
<dbReference type="AlphaFoldDB" id="A0AAV2D7L9"/>
<accession>A0AAV2D7L9</accession>
<feature type="region of interest" description="Disordered" evidence="1">
    <location>
        <begin position="1"/>
        <end position="51"/>
    </location>
</feature>
<feature type="compositionally biased region" description="Low complexity" evidence="1">
    <location>
        <begin position="28"/>
        <end position="44"/>
    </location>
</feature>
<keyword evidence="3" id="KW-1185">Reference proteome</keyword>
<reference evidence="2 3" key="1">
    <citation type="submission" date="2024-04" db="EMBL/GenBank/DDBJ databases">
        <authorList>
            <person name="Fracassetti M."/>
        </authorList>
    </citation>
    <scope>NUCLEOTIDE SEQUENCE [LARGE SCALE GENOMIC DNA]</scope>
</reference>
<evidence type="ECO:0000313" key="2">
    <source>
        <dbReference type="EMBL" id="CAL1369309.1"/>
    </source>
</evidence>
<sequence length="135" mass="14525">MTSWTIRLDKRPEPLNTRPIGSPLSTRTQPLESSQTSSSRQTPSQAPPPSPFVATTFASTVGVDSFPPLKATCSAICPIATSPRSFCDWSLAAKASTSTIPRVSVMIFPNPLIMSYLSCAIEASTRPHIIFISMP</sequence>